<dbReference type="Proteomes" id="UP000253083">
    <property type="component" value="Unassembled WGS sequence"/>
</dbReference>
<dbReference type="RefSeq" id="WP_113954006.1">
    <property type="nucleotide sequence ID" value="NZ_QNRT01000002.1"/>
</dbReference>
<dbReference type="Gene3D" id="3.60.21.10">
    <property type="match status" value="1"/>
</dbReference>
<name>A0A395JKB5_9GAMM</name>
<dbReference type="EMBL" id="QNRT01000002">
    <property type="protein sequence ID" value="RBP51223.1"/>
    <property type="molecule type" value="Genomic_DNA"/>
</dbReference>
<dbReference type="Pfam" id="PF00149">
    <property type="entry name" value="Metallophos"/>
    <property type="match status" value="1"/>
</dbReference>
<dbReference type="InterPro" id="IPR029052">
    <property type="entry name" value="Metallo-depent_PP-like"/>
</dbReference>
<keyword evidence="3" id="KW-1185">Reference proteome</keyword>
<accession>A0A395JKB5</accession>
<dbReference type="OrthoDB" id="9802481at2"/>
<feature type="domain" description="Calcineurin-like phosphoesterase" evidence="1">
    <location>
        <begin position="8"/>
        <end position="198"/>
    </location>
</feature>
<dbReference type="SUPFAM" id="SSF56300">
    <property type="entry name" value="Metallo-dependent phosphatases"/>
    <property type="match status" value="1"/>
</dbReference>
<dbReference type="InterPro" id="IPR004843">
    <property type="entry name" value="Calcineurin-like_PHP"/>
</dbReference>
<evidence type="ECO:0000259" key="1">
    <source>
        <dbReference type="Pfam" id="PF00149"/>
    </source>
</evidence>
<dbReference type="InParanoid" id="A0A395JKB5"/>
<gene>
    <name evidence="2" type="ORF">DFR28_102642</name>
</gene>
<proteinExistence type="predicted"/>
<evidence type="ECO:0000313" key="3">
    <source>
        <dbReference type="Proteomes" id="UP000253083"/>
    </source>
</evidence>
<dbReference type="AlphaFoldDB" id="A0A395JKB5"/>
<sequence>MDPHCNYVCLSDLHLGARYSILSSRNEHDLFDVDKPSDCLLELIKGLRQYIPKVYGDDLPKLVLLGDLVDFDFASMTDIVRSLDVLLRALFDDDEPDVFQKEVVFVPGNHDHHFWQSEKDNLFLERFQQDQYQSDERIPYQTTDLFRSTSLTSKLLDQLPYAKATGLSFEMRYPNWGLWHAGDDGHSDKQVVFHHGHYVEPLYRMMTTINQLMSDIGDPDIEELERQNGSWINFFWSSLGASPAQRDNTVLLFDIMQNPAATYRYSQRLASLVSEYLSSKSGTSPSNTIINNLTLEKLLAGIISSTLGRGFQAERANNNAALSEEGWEGLQWYLSKPLHQQILDDAPDSAMAAAHDSRLVLTDTTFIFGHTHKPFQDSLGVDGFQLPVKVFNSGGWVVDQPDFSSVQGGAVIFVDAQLNTASLRLFQAPVNGAMPPVTVEGAEFGSVADNDLLRRMQAQLDQTQWCAFQDSARNAMEQRAMEVRDQFFDRNSSDGVKQHGQ</sequence>
<evidence type="ECO:0000313" key="2">
    <source>
        <dbReference type="EMBL" id="RBP51223.1"/>
    </source>
</evidence>
<reference evidence="2 3" key="1">
    <citation type="submission" date="2018-06" db="EMBL/GenBank/DDBJ databases">
        <title>Genomic Encyclopedia of Type Strains, Phase IV (KMG-IV): sequencing the most valuable type-strain genomes for metagenomic binning, comparative biology and taxonomic classification.</title>
        <authorList>
            <person name="Goeker M."/>
        </authorList>
    </citation>
    <scope>NUCLEOTIDE SEQUENCE [LARGE SCALE GENOMIC DNA]</scope>
    <source>
        <strain evidence="2 3">DSM 24032</strain>
    </source>
</reference>
<protein>
    <submittedName>
        <fullName evidence="2">Calcineurin-like phosphoesterase family protein</fullName>
    </submittedName>
</protein>
<dbReference type="GO" id="GO:0016787">
    <property type="term" value="F:hydrolase activity"/>
    <property type="evidence" value="ECO:0007669"/>
    <property type="project" value="InterPro"/>
</dbReference>
<organism evidence="2 3">
    <name type="scientific">Arenicella xantha</name>
    <dbReference type="NCBI Taxonomy" id="644221"/>
    <lineage>
        <taxon>Bacteria</taxon>
        <taxon>Pseudomonadati</taxon>
        <taxon>Pseudomonadota</taxon>
        <taxon>Gammaproteobacteria</taxon>
        <taxon>Arenicellales</taxon>
        <taxon>Arenicellaceae</taxon>
        <taxon>Arenicella</taxon>
    </lineage>
</organism>
<comment type="caution">
    <text evidence="2">The sequence shown here is derived from an EMBL/GenBank/DDBJ whole genome shotgun (WGS) entry which is preliminary data.</text>
</comment>